<dbReference type="GO" id="GO:0005737">
    <property type="term" value="C:cytoplasm"/>
    <property type="evidence" value="ECO:0007669"/>
    <property type="project" value="UniProtKB-SubCell"/>
</dbReference>
<feature type="compositionally biased region" description="Acidic residues" evidence="5">
    <location>
        <begin position="142"/>
        <end position="152"/>
    </location>
</feature>
<protein>
    <recommendedName>
        <fullName evidence="8">IQ domain-containing calmodulin-binding protein</fullName>
    </recommendedName>
</protein>
<dbReference type="Proteomes" id="UP001342314">
    <property type="component" value="Unassembled WGS sequence"/>
</dbReference>
<reference evidence="6 7" key="1">
    <citation type="submission" date="2021-12" db="EMBL/GenBank/DDBJ databases">
        <title>High titer production of polyol ester of fatty acids by Rhodotorula paludigena BS15 towards product separation-free biomass refinery.</title>
        <authorList>
            <person name="Mano J."/>
            <person name="Ono H."/>
            <person name="Tanaka T."/>
            <person name="Naito K."/>
            <person name="Sushida H."/>
            <person name="Ike M."/>
            <person name="Tokuyasu K."/>
            <person name="Kitaoka M."/>
        </authorList>
    </citation>
    <scope>NUCLEOTIDE SEQUENCE [LARGE SCALE GENOMIC DNA]</scope>
    <source>
        <strain evidence="6 7">BS15</strain>
    </source>
</reference>
<evidence type="ECO:0000313" key="6">
    <source>
        <dbReference type="EMBL" id="GJN88139.1"/>
    </source>
</evidence>
<gene>
    <name evidence="6" type="ORF">Rhopal_001095-T1</name>
</gene>
<feature type="compositionally biased region" description="Gly residues" evidence="5">
    <location>
        <begin position="40"/>
        <end position="50"/>
    </location>
</feature>
<dbReference type="PANTHER" id="PTHR31250:SF27">
    <property type="entry name" value="IQ DOMAIN-CONTAINING PROTEIN IQM5"/>
    <property type="match status" value="1"/>
</dbReference>
<evidence type="ECO:0000313" key="7">
    <source>
        <dbReference type="Proteomes" id="UP001342314"/>
    </source>
</evidence>
<feature type="region of interest" description="Disordered" evidence="5">
    <location>
        <begin position="102"/>
        <end position="121"/>
    </location>
</feature>
<keyword evidence="4" id="KW-0539">Nucleus</keyword>
<feature type="compositionally biased region" description="Basic and acidic residues" evidence="5">
    <location>
        <begin position="9"/>
        <end position="35"/>
    </location>
</feature>
<feature type="compositionally biased region" description="Basic and acidic residues" evidence="5">
    <location>
        <begin position="572"/>
        <end position="581"/>
    </location>
</feature>
<comment type="caution">
    <text evidence="6">The sequence shown here is derived from an EMBL/GenBank/DDBJ whole genome shotgun (WGS) entry which is preliminary data.</text>
</comment>
<feature type="compositionally biased region" description="Basic and acidic residues" evidence="5">
    <location>
        <begin position="534"/>
        <end position="563"/>
    </location>
</feature>
<dbReference type="InterPro" id="IPR044159">
    <property type="entry name" value="IQM"/>
</dbReference>
<feature type="region of interest" description="Disordered" evidence="5">
    <location>
        <begin position="306"/>
        <end position="359"/>
    </location>
</feature>
<evidence type="ECO:0000256" key="5">
    <source>
        <dbReference type="SAM" id="MobiDB-lite"/>
    </source>
</evidence>
<comment type="subcellular location">
    <subcellularLocation>
        <location evidence="2">Cytoplasm</location>
    </subcellularLocation>
    <subcellularLocation>
        <location evidence="1">Nucleus</location>
    </subcellularLocation>
</comment>
<proteinExistence type="predicted"/>
<evidence type="ECO:0000256" key="4">
    <source>
        <dbReference type="ARBA" id="ARBA00023242"/>
    </source>
</evidence>
<evidence type="ECO:0000256" key="2">
    <source>
        <dbReference type="ARBA" id="ARBA00004496"/>
    </source>
</evidence>
<feature type="compositionally biased region" description="Low complexity" evidence="5">
    <location>
        <begin position="315"/>
        <end position="328"/>
    </location>
</feature>
<name>A0AAV5GE24_9BASI</name>
<dbReference type="PROSITE" id="PS50096">
    <property type="entry name" value="IQ"/>
    <property type="match status" value="1"/>
</dbReference>
<dbReference type="GO" id="GO:0005634">
    <property type="term" value="C:nucleus"/>
    <property type="evidence" value="ECO:0007669"/>
    <property type="project" value="UniProtKB-SubCell"/>
</dbReference>
<keyword evidence="3" id="KW-0963">Cytoplasm</keyword>
<evidence type="ECO:0000256" key="1">
    <source>
        <dbReference type="ARBA" id="ARBA00004123"/>
    </source>
</evidence>
<keyword evidence="7" id="KW-1185">Reference proteome</keyword>
<dbReference type="EMBL" id="BQKY01000002">
    <property type="protein sequence ID" value="GJN88139.1"/>
    <property type="molecule type" value="Genomic_DNA"/>
</dbReference>
<evidence type="ECO:0008006" key="8">
    <source>
        <dbReference type="Google" id="ProtNLM"/>
    </source>
</evidence>
<sequence length="612" mass="69566">MPDSQGADYDYRTSSVDEDRRRAKEVEKRVNDRHAAAGAGPNGTNGGGADGQRAGAHSQVNQENEEAVRVIQSSYRSHVQRRTARGFNLTCSERWTEGARARRLSTAGHDQDTNKNDTASRWQRGQIFASKISEGKSRQPDQPDELSAEDEMDKLARNDKERKRINKERTAAKAMESQYWLEMVDNKHRYGSNLKYYHKRWNESDTKDNFFHWLDEGEGKHLDLEECPRKRLDSERIVYLNATQREVYRVIVNDDGLLVWAKNGSPLDTSKYHEDRGPENGGIVAISAKEYDEKQAREKEKIQAMQERGEVGDLSDSSSSSSSSSGSSTDPADEIREGARPYDDKGGTAGQGKGVHQAKERVKYYASPRAVMDTLLRTTINKNTFLTLYDRFFCHSGRVRWLYVSDLENRLYVGIKKTGSFQHSSFLYGARVTSAGLIKANKGHLTSLSPLSGHYRAGTMHFKAFVRSLQDDGVDMSRVSISKSVLTIRGIEKYGALSKKKKRFVDRVKSAFTHNEPQSDQERDKDLEQMQRIRKEETDEGRAAHDDEVREGERELRDKKERSGQPLPGEGKSVEEMTEDERMQRGVALVLRAFERGLSMRDESSEAERKEQ</sequence>
<accession>A0AAV5GE24</accession>
<feature type="region of interest" description="Disordered" evidence="5">
    <location>
        <begin position="1"/>
        <end position="67"/>
    </location>
</feature>
<feature type="region of interest" description="Disordered" evidence="5">
    <location>
        <begin position="534"/>
        <end position="581"/>
    </location>
</feature>
<evidence type="ECO:0000256" key="3">
    <source>
        <dbReference type="ARBA" id="ARBA00022490"/>
    </source>
</evidence>
<organism evidence="6 7">
    <name type="scientific">Rhodotorula paludigena</name>
    <dbReference type="NCBI Taxonomy" id="86838"/>
    <lineage>
        <taxon>Eukaryota</taxon>
        <taxon>Fungi</taxon>
        <taxon>Dikarya</taxon>
        <taxon>Basidiomycota</taxon>
        <taxon>Pucciniomycotina</taxon>
        <taxon>Microbotryomycetes</taxon>
        <taxon>Sporidiobolales</taxon>
        <taxon>Sporidiobolaceae</taxon>
        <taxon>Rhodotorula</taxon>
    </lineage>
</organism>
<feature type="compositionally biased region" description="Basic and acidic residues" evidence="5">
    <location>
        <begin position="333"/>
        <end position="346"/>
    </location>
</feature>
<feature type="region of interest" description="Disordered" evidence="5">
    <location>
        <begin position="129"/>
        <end position="169"/>
    </location>
</feature>
<dbReference type="AlphaFoldDB" id="A0AAV5GE24"/>
<feature type="compositionally biased region" description="Basic and acidic residues" evidence="5">
    <location>
        <begin position="153"/>
        <end position="169"/>
    </location>
</feature>
<dbReference type="PANTHER" id="PTHR31250">
    <property type="entry name" value="IQ DOMAIN-CONTAINING PROTEIN IQM3"/>
    <property type="match status" value="1"/>
</dbReference>